<protein>
    <recommendedName>
        <fullName evidence="6">Protein yellow-like</fullName>
    </recommendedName>
</protein>
<dbReference type="Pfam" id="PF03022">
    <property type="entry name" value="MRJP"/>
    <property type="match status" value="1"/>
</dbReference>
<accession>X6P118</accession>
<evidence type="ECO:0000256" key="1">
    <source>
        <dbReference type="ARBA" id="ARBA00004613"/>
    </source>
</evidence>
<dbReference type="PANTHER" id="PTHR10009:SF18">
    <property type="entry name" value="PROTEIN YELLOW-LIKE PROTEIN"/>
    <property type="match status" value="1"/>
</dbReference>
<dbReference type="Gene3D" id="2.120.10.30">
    <property type="entry name" value="TolB, C-terminal domain"/>
    <property type="match status" value="1"/>
</dbReference>
<dbReference type="InterPro" id="IPR017996">
    <property type="entry name" value="MRJP/yellow-related"/>
</dbReference>
<dbReference type="SUPFAM" id="SSF63829">
    <property type="entry name" value="Calcium-dependent phosphotriesterase"/>
    <property type="match status" value="1"/>
</dbReference>
<evidence type="ECO:0000256" key="3">
    <source>
        <dbReference type="ARBA" id="ARBA00022525"/>
    </source>
</evidence>
<organism evidence="4 5">
    <name type="scientific">Reticulomyxa filosa</name>
    <dbReference type="NCBI Taxonomy" id="46433"/>
    <lineage>
        <taxon>Eukaryota</taxon>
        <taxon>Sar</taxon>
        <taxon>Rhizaria</taxon>
        <taxon>Retaria</taxon>
        <taxon>Foraminifera</taxon>
        <taxon>Monothalamids</taxon>
        <taxon>Reticulomyxidae</taxon>
        <taxon>Reticulomyxa</taxon>
    </lineage>
</organism>
<keyword evidence="3" id="KW-0964">Secreted</keyword>
<dbReference type="EMBL" id="ASPP01005056">
    <property type="protein sequence ID" value="ETO31242.1"/>
    <property type="molecule type" value="Genomic_DNA"/>
</dbReference>
<name>X6P118_RETFI</name>
<keyword evidence="5" id="KW-1185">Reference proteome</keyword>
<sequence length="188" mass="21090">MPTIPTVVYEFVSLNYNWPQGVTRELAIASGEFIVNNNIITGLKVYSSRVFVTVPRWKAGVPSTLNEIIPNTVGNGMDQYILNPFPSWEMQQTGNCSCFQYVQSMEIDPYGRMWIIDTGRINFLDTTPDNSCPPKIVLWDLNTNTMLSTYTFPNSVAPYNSTFLNDIVVDITNEIAYISDVLGPQPGT</sequence>
<dbReference type="AlphaFoldDB" id="X6P118"/>
<comment type="similarity">
    <text evidence="2">Belongs to the major royal jelly protein family.</text>
</comment>
<dbReference type="GO" id="GO:0005576">
    <property type="term" value="C:extracellular region"/>
    <property type="evidence" value="ECO:0007669"/>
    <property type="project" value="UniProtKB-SubCell"/>
</dbReference>
<proteinExistence type="inferred from homology"/>
<evidence type="ECO:0000313" key="5">
    <source>
        <dbReference type="Proteomes" id="UP000023152"/>
    </source>
</evidence>
<evidence type="ECO:0000256" key="2">
    <source>
        <dbReference type="ARBA" id="ARBA00009127"/>
    </source>
</evidence>
<dbReference type="Proteomes" id="UP000023152">
    <property type="component" value="Unassembled WGS sequence"/>
</dbReference>
<comment type="subcellular location">
    <subcellularLocation>
        <location evidence="1">Secreted</location>
    </subcellularLocation>
</comment>
<evidence type="ECO:0000313" key="4">
    <source>
        <dbReference type="EMBL" id="ETO31242.1"/>
    </source>
</evidence>
<gene>
    <name evidence="4" type="ORF">RFI_05878</name>
</gene>
<evidence type="ECO:0008006" key="6">
    <source>
        <dbReference type="Google" id="ProtNLM"/>
    </source>
</evidence>
<dbReference type="InterPro" id="IPR011042">
    <property type="entry name" value="6-blade_b-propeller_TolB-like"/>
</dbReference>
<dbReference type="OrthoDB" id="9977471at2759"/>
<reference evidence="4 5" key="1">
    <citation type="journal article" date="2013" name="Curr. Biol.">
        <title>The Genome of the Foraminiferan Reticulomyxa filosa.</title>
        <authorList>
            <person name="Glockner G."/>
            <person name="Hulsmann N."/>
            <person name="Schleicher M."/>
            <person name="Noegel A.A."/>
            <person name="Eichinger L."/>
            <person name="Gallinger C."/>
            <person name="Pawlowski J."/>
            <person name="Sierra R."/>
            <person name="Euteneuer U."/>
            <person name="Pillet L."/>
            <person name="Moustafa A."/>
            <person name="Platzer M."/>
            <person name="Groth M."/>
            <person name="Szafranski K."/>
            <person name="Schliwa M."/>
        </authorList>
    </citation>
    <scope>NUCLEOTIDE SEQUENCE [LARGE SCALE GENOMIC DNA]</scope>
</reference>
<dbReference type="PANTHER" id="PTHR10009">
    <property type="entry name" value="PROTEIN YELLOW-RELATED"/>
    <property type="match status" value="1"/>
</dbReference>
<comment type="caution">
    <text evidence="4">The sequence shown here is derived from an EMBL/GenBank/DDBJ whole genome shotgun (WGS) entry which is preliminary data.</text>
</comment>